<proteinExistence type="predicted"/>
<dbReference type="PANTHER" id="PTHR34216">
    <property type="match status" value="1"/>
</dbReference>
<protein>
    <recommendedName>
        <fullName evidence="3">NodB homology domain-containing protein</fullName>
    </recommendedName>
</protein>
<dbReference type="EMBL" id="QYUN01000002">
    <property type="protein sequence ID" value="RJG07688.1"/>
    <property type="molecule type" value="Genomic_DNA"/>
</dbReference>
<evidence type="ECO:0000256" key="1">
    <source>
        <dbReference type="ARBA" id="ARBA00004613"/>
    </source>
</evidence>
<accession>A0A418X5C3</accession>
<comment type="subcellular location">
    <subcellularLocation>
        <location evidence="1">Secreted</location>
    </subcellularLocation>
</comment>
<evidence type="ECO:0000256" key="2">
    <source>
        <dbReference type="ARBA" id="ARBA00022729"/>
    </source>
</evidence>
<evidence type="ECO:0000313" key="5">
    <source>
        <dbReference type="Proteomes" id="UP000285190"/>
    </source>
</evidence>
<dbReference type="GO" id="GO:0005975">
    <property type="term" value="P:carbohydrate metabolic process"/>
    <property type="evidence" value="ECO:0007669"/>
    <property type="project" value="InterPro"/>
</dbReference>
<dbReference type="PANTHER" id="PTHR34216:SF3">
    <property type="entry name" value="POLY-BETA-1,6-N-ACETYL-D-GLUCOSAMINE N-DEACETYLASE"/>
    <property type="match status" value="1"/>
</dbReference>
<dbReference type="AlphaFoldDB" id="A0A418X5C3"/>
<dbReference type="GO" id="GO:0005576">
    <property type="term" value="C:extracellular region"/>
    <property type="evidence" value="ECO:0007669"/>
    <property type="project" value="UniProtKB-SubCell"/>
</dbReference>
<keyword evidence="2" id="KW-0732">Signal</keyword>
<dbReference type="GO" id="GO:0016810">
    <property type="term" value="F:hydrolase activity, acting on carbon-nitrogen (but not peptide) bonds"/>
    <property type="evidence" value="ECO:0007669"/>
    <property type="project" value="InterPro"/>
</dbReference>
<dbReference type="Gene3D" id="3.20.20.370">
    <property type="entry name" value="Glycoside hydrolase/deacetylase"/>
    <property type="match status" value="1"/>
</dbReference>
<dbReference type="CDD" id="cd10967">
    <property type="entry name" value="CE4_GLA_like_6s"/>
    <property type="match status" value="1"/>
</dbReference>
<feature type="domain" description="NodB homology" evidence="3">
    <location>
        <begin position="30"/>
        <end position="142"/>
    </location>
</feature>
<sequence>MRYIVASRVRRQENRIRGEMTMGLLFSCSIDDGHPSDLKMAELLSKHGLNGTFFVPINNSEGPDVMSRAQIRDIGRRFEIGSHTHDHRRLMQMESRDAHYQIIEGKKRLEDLLGHEVEGFCYPGGKYGQRDVALVKACGFSYARTVTNLCFDSGSNPFEMPTTVQFYPHRRAVYLRNYASAGHWLKRRAGLGVALRHGYWLKRIYAMFEHARRHETTFHLWAHSRDLDLHDAWHELDRFFGHVAAHVAPASRVTNAQLAAQSGMRPPHPSTVALPATMVKAQLMTMPLEWSADRAMLFQLAEQVATHL</sequence>
<dbReference type="Proteomes" id="UP000285190">
    <property type="component" value="Unassembled WGS sequence"/>
</dbReference>
<organism evidence="4 5">
    <name type="scientific">Noviherbaspirillum cavernae</name>
    <dbReference type="NCBI Taxonomy" id="2320862"/>
    <lineage>
        <taxon>Bacteria</taxon>
        <taxon>Pseudomonadati</taxon>
        <taxon>Pseudomonadota</taxon>
        <taxon>Betaproteobacteria</taxon>
        <taxon>Burkholderiales</taxon>
        <taxon>Oxalobacteraceae</taxon>
        <taxon>Noviherbaspirillum</taxon>
    </lineage>
</organism>
<evidence type="ECO:0000313" key="4">
    <source>
        <dbReference type="EMBL" id="RJG07688.1"/>
    </source>
</evidence>
<evidence type="ECO:0000259" key="3">
    <source>
        <dbReference type="Pfam" id="PF01522"/>
    </source>
</evidence>
<name>A0A418X5C3_9BURK</name>
<comment type="caution">
    <text evidence="4">The sequence shown here is derived from an EMBL/GenBank/DDBJ whole genome shotgun (WGS) entry which is preliminary data.</text>
</comment>
<dbReference type="InterPro" id="IPR051398">
    <property type="entry name" value="Polysacch_Deacetylase"/>
</dbReference>
<dbReference type="SUPFAM" id="SSF88713">
    <property type="entry name" value="Glycoside hydrolase/deacetylase"/>
    <property type="match status" value="1"/>
</dbReference>
<keyword evidence="5" id="KW-1185">Reference proteome</keyword>
<dbReference type="Pfam" id="PF01522">
    <property type="entry name" value="Polysacc_deac_1"/>
    <property type="match status" value="1"/>
</dbReference>
<dbReference type="InterPro" id="IPR002509">
    <property type="entry name" value="NODB_dom"/>
</dbReference>
<gene>
    <name evidence="4" type="ORF">D3870_18320</name>
</gene>
<reference evidence="4 5" key="1">
    <citation type="submission" date="2018-09" db="EMBL/GenBank/DDBJ databases">
        <authorList>
            <person name="Zhu H."/>
        </authorList>
    </citation>
    <scope>NUCLEOTIDE SEQUENCE [LARGE SCALE GENOMIC DNA]</scope>
    <source>
        <strain evidence="4 5">K2R10-39</strain>
    </source>
</reference>
<dbReference type="InterPro" id="IPR011330">
    <property type="entry name" value="Glyco_hydro/deAcase_b/a-brl"/>
</dbReference>